<dbReference type="InterPro" id="IPR003593">
    <property type="entry name" value="AAA+_ATPase"/>
</dbReference>
<dbReference type="Gene3D" id="3.40.50.300">
    <property type="entry name" value="P-loop containing nucleotide triphosphate hydrolases"/>
    <property type="match status" value="1"/>
</dbReference>
<dbReference type="Proteomes" id="UP000005824">
    <property type="component" value="Unassembled WGS sequence"/>
</dbReference>
<dbReference type="FunFam" id="3.40.50.300:FF:000032">
    <property type="entry name" value="Export ABC transporter ATP-binding protein"/>
    <property type="match status" value="1"/>
</dbReference>
<dbReference type="PROSITE" id="PS00211">
    <property type="entry name" value="ABC_TRANSPORTER_1"/>
    <property type="match status" value="1"/>
</dbReference>
<dbReference type="EMBL" id="ABVL01000018">
    <property type="protein sequence ID" value="EDY17646.1"/>
    <property type="molecule type" value="Genomic_DNA"/>
</dbReference>
<evidence type="ECO:0000256" key="4">
    <source>
        <dbReference type="ARBA" id="ARBA00038388"/>
    </source>
</evidence>
<keyword evidence="2" id="KW-0547">Nucleotide-binding</keyword>
<dbReference type="eggNOG" id="COG1136">
    <property type="taxonomic scope" value="Bacteria"/>
</dbReference>
<dbReference type="PANTHER" id="PTHR24220">
    <property type="entry name" value="IMPORT ATP-BINDING PROTEIN"/>
    <property type="match status" value="1"/>
</dbReference>
<dbReference type="GO" id="GO:0022857">
    <property type="term" value="F:transmembrane transporter activity"/>
    <property type="evidence" value="ECO:0007669"/>
    <property type="project" value="TreeGrafter"/>
</dbReference>
<dbReference type="GO" id="GO:0016887">
    <property type="term" value="F:ATP hydrolysis activity"/>
    <property type="evidence" value="ECO:0007669"/>
    <property type="project" value="InterPro"/>
</dbReference>
<evidence type="ECO:0000313" key="7">
    <source>
        <dbReference type="Proteomes" id="UP000005824"/>
    </source>
</evidence>
<dbReference type="GO" id="GO:0098796">
    <property type="term" value="C:membrane protein complex"/>
    <property type="evidence" value="ECO:0007669"/>
    <property type="project" value="UniProtKB-ARBA"/>
</dbReference>
<comment type="caution">
    <text evidence="6">The sequence shown here is derived from an EMBL/GenBank/DDBJ whole genome shotgun (WGS) entry which is preliminary data.</text>
</comment>
<comment type="similarity">
    <text evidence="4">Belongs to the ABC transporter superfamily. Macrolide exporter (TC 3.A.1.122) family.</text>
</comment>
<dbReference type="Pfam" id="PF00005">
    <property type="entry name" value="ABC_tran"/>
    <property type="match status" value="1"/>
</dbReference>
<sequence length="227" mass="24205">MLLEIRNLTKTYGAPDGGDAVEVLRGVDLKMAPGETLSITGPSGSGKSTVLNVVGALDKADSGEVIVNGQDIEKLSKNELAAYRSTTVGFIFQLHHLLPQCTILENVLVPTLAVPKAKREAARGRAEELLEAVGLKHRLNHRPGELSGGERQRVAVARSLINAPKLLLADEPTGALDRVNAGKLVDLLAELNRTHGVTVIMVTHAPELAQRMGRVLELVDGKLIAKS</sequence>
<dbReference type="CDD" id="cd03255">
    <property type="entry name" value="ABC_MJ0796_LolCDE_FtsE"/>
    <property type="match status" value="1"/>
</dbReference>
<dbReference type="AlphaFoldDB" id="B4D7M9"/>
<name>B4D7M9_9BACT</name>
<dbReference type="STRING" id="497964.CfE428DRAFT_4944"/>
<dbReference type="InterPro" id="IPR027417">
    <property type="entry name" value="P-loop_NTPase"/>
</dbReference>
<protein>
    <submittedName>
        <fullName evidence="6">ABC transporter-related protein</fullName>
    </submittedName>
</protein>
<evidence type="ECO:0000256" key="3">
    <source>
        <dbReference type="ARBA" id="ARBA00022840"/>
    </source>
</evidence>
<organism evidence="6 7">
    <name type="scientific">Chthoniobacter flavus Ellin428</name>
    <dbReference type="NCBI Taxonomy" id="497964"/>
    <lineage>
        <taxon>Bacteria</taxon>
        <taxon>Pseudomonadati</taxon>
        <taxon>Verrucomicrobiota</taxon>
        <taxon>Spartobacteria</taxon>
        <taxon>Chthoniobacterales</taxon>
        <taxon>Chthoniobacteraceae</taxon>
        <taxon>Chthoniobacter</taxon>
    </lineage>
</organism>
<dbReference type="PROSITE" id="PS50893">
    <property type="entry name" value="ABC_TRANSPORTER_2"/>
    <property type="match status" value="1"/>
</dbReference>
<dbReference type="RefSeq" id="WP_006982265.1">
    <property type="nucleotide sequence ID" value="NZ_ABVL01000018.1"/>
</dbReference>
<evidence type="ECO:0000256" key="2">
    <source>
        <dbReference type="ARBA" id="ARBA00022741"/>
    </source>
</evidence>
<keyword evidence="1" id="KW-0813">Transport</keyword>
<dbReference type="InterPro" id="IPR017871">
    <property type="entry name" value="ABC_transporter-like_CS"/>
</dbReference>
<evidence type="ECO:0000313" key="6">
    <source>
        <dbReference type="EMBL" id="EDY17646.1"/>
    </source>
</evidence>
<dbReference type="PANTHER" id="PTHR24220:SF689">
    <property type="entry name" value="LIPOPROTEIN-RELEASING SYSTEM ATP-BINDING PROTEIN LOLD"/>
    <property type="match status" value="1"/>
</dbReference>
<dbReference type="InterPro" id="IPR017911">
    <property type="entry name" value="MacB-like_ATP-bd"/>
</dbReference>
<keyword evidence="3" id="KW-0067">ATP-binding</keyword>
<keyword evidence="7" id="KW-1185">Reference proteome</keyword>
<proteinExistence type="inferred from homology"/>
<dbReference type="FunCoup" id="B4D7M9">
    <property type="interactions" value="352"/>
</dbReference>
<accession>B4D7M9</accession>
<dbReference type="GO" id="GO:0005524">
    <property type="term" value="F:ATP binding"/>
    <property type="evidence" value="ECO:0007669"/>
    <property type="project" value="UniProtKB-KW"/>
</dbReference>
<dbReference type="InParanoid" id="B4D7M9"/>
<dbReference type="InterPro" id="IPR003439">
    <property type="entry name" value="ABC_transporter-like_ATP-bd"/>
</dbReference>
<dbReference type="SMART" id="SM00382">
    <property type="entry name" value="AAA"/>
    <property type="match status" value="1"/>
</dbReference>
<evidence type="ECO:0000259" key="5">
    <source>
        <dbReference type="PROSITE" id="PS50893"/>
    </source>
</evidence>
<gene>
    <name evidence="6" type="ORF">CfE428DRAFT_4944</name>
</gene>
<dbReference type="GO" id="GO:0005886">
    <property type="term" value="C:plasma membrane"/>
    <property type="evidence" value="ECO:0007669"/>
    <property type="project" value="TreeGrafter"/>
</dbReference>
<feature type="domain" description="ABC transporter" evidence="5">
    <location>
        <begin position="3"/>
        <end position="227"/>
    </location>
</feature>
<dbReference type="InterPro" id="IPR015854">
    <property type="entry name" value="ABC_transpr_LolD-like"/>
</dbReference>
<evidence type="ECO:0000256" key="1">
    <source>
        <dbReference type="ARBA" id="ARBA00022448"/>
    </source>
</evidence>
<reference evidence="6 7" key="1">
    <citation type="journal article" date="2011" name="J. Bacteriol.">
        <title>Genome sequence of Chthoniobacter flavus Ellin428, an aerobic heterotrophic soil bacterium.</title>
        <authorList>
            <person name="Kant R."/>
            <person name="van Passel M.W."/>
            <person name="Palva A."/>
            <person name="Lucas S."/>
            <person name="Lapidus A."/>
            <person name="Glavina Del Rio T."/>
            <person name="Dalin E."/>
            <person name="Tice H."/>
            <person name="Bruce D."/>
            <person name="Goodwin L."/>
            <person name="Pitluck S."/>
            <person name="Larimer F.W."/>
            <person name="Land M.L."/>
            <person name="Hauser L."/>
            <person name="Sangwan P."/>
            <person name="de Vos W.M."/>
            <person name="Janssen P.H."/>
            <person name="Smidt H."/>
        </authorList>
    </citation>
    <scope>NUCLEOTIDE SEQUENCE [LARGE SCALE GENOMIC DNA]</scope>
    <source>
        <strain evidence="6 7">Ellin428</strain>
    </source>
</reference>
<dbReference type="SUPFAM" id="SSF52540">
    <property type="entry name" value="P-loop containing nucleoside triphosphate hydrolases"/>
    <property type="match status" value="1"/>
</dbReference>